<proteinExistence type="predicted"/>
<reference evidence="1 2" key="1">
    <citation type="submission" date="2021-04" db="EMBL/GenBank/DDBJ databases">
        <title>Draft genome sequence of Paenibacillus cisolokensis, LC2-13A.</title>
        <authorList>
            <person name="Uke A."/>
            <person name="Chhe C."/>
            <person name="Baramee S."/>
            <person name="Kosugi A."/>
        </authorList>
    </citation>
    <scope>NUCLEOTIDE SEQUENCE [LARGE SCALE GENOMIC DNA]</scope>
    <source>
        <strain evidence="1 2">LC2-13A</strain>
    </source>
</reference>
<gene>
    <name evidence="1" type="ORF">PACILC2_16920</name>
</gene>
<protein>
    <submittedName>
        <fullName evidence="1">Uncharacterized protein</fullName>
    </submittedName>
</protein>
<dbReference type="Proteomes" id="UP000680304">
    <property type="component" value="Unassembled WGS sequence"/>
</dbReference>
<sequence>MINKVSIQLNRSLICSGVAIVERDGAEVCIFFDLVKTKPLKVIVGIRGREVPERDADVYEAALKHNVPLKIGTYSITA</sequence>
<accession>A0ABQ4N4Q7</accession>
<organism evidence="1 2">
    <name type="scientific">Paenibacillus cisolokensis</name>
    <dbReference type="NCBI Taxonomy" id="1658519"/>
    <lineage>
        <taxon>Bacteria</taxon>
        <taxon>Bacillati</taxon>
        <taxon>Bacillota</taxon>
        <taxon>Bacilli</taxon>
        <taxon>Bacillales</taxon>
        <taxon>Paenibacillaceae</taxon>
        <taxon>Paenibacillus</taxon>
    </lineage>
</organism>
<dbReference type="RefSeq" id="WP_244863333.1">
    <property type="nucleotide sequence ID" value="NZ_BOVJ01000055.1"/>
</dbReference>
<evidence type="ECO:0000313" key="2">
    <source>
        <dbReference type="Proteomes" id="UP000680304"/>
    </source>
</evidence>
<name>A0ABQ4N4Q7_9BACL</name>
<comment type="caution">
    <text evidence="1">The sequence shown here is derived from an EMBL/GenBank/DDBJ whole genome shotgun (WGS) entry which is preliminary data.</text>
</comment>
<evidence type="ECO:0000313" key="1">
    <source>
        <dbReference type="EMBL" id="GIQ63124.1"/>
    </source>
</evidence>
<dbReference type="EMBL" id="BOVJ01000055">
    <property type="protein sequence ID" value="GIQ63124.1"/>
    <property type="molecule type" value="Genomic_DNA"/>
</dbReference>
<keyword evidence="2" id="KW-1185">Reference proteome</keyword>